<evidence type="ECO:0000256" key="1">
    <source>
        <dbReference type="SAM" id="MobiDB-lite"/>
    </source>
</evidence>
<sequence length="89" mass="10327">MVAVSVTFEENPLSFFSLRPVTETGGTFLFETVTQSPRDYRVPEGKKKDPPEYLRTESIAVEEKREEKKKDSVKKKRTEEKELKETTTL</sequence>
<organism evidence="2 3">
    <name type="scientific">Caerostris darwini</name>
    <dbReference type="NCBI Taxonomy" id="1538125"/>
    <lineage>
        <taxon>Eukaryota</taxon>
        <taxon>Metazoa</taxon>
        <taxon>Ecdysozoa</taxon>
        <taxon>Arthropoda</taxon>
        <taxon>Chelicerata</taxon>
        <taxon>Arachnida</taxon>
        <taxon>Araneae</taxon>
        <taxon>Araneomorphae</taxon>
        <taxon>Entelegynae</taxon>
        <taxon>Araneoidea</taxon>
        <taxon>Araneidae</taxon>
        <taxon>Caerostris</taxon>
    </lineage>
</organism>
<feature type="compositionally biased region" description="Basic and acidic residues" evidence="1">
    <location>
        <begin position="77"/>
        <end position="89"/>
    </location>
</feature>
<dbReference type="EMBL" id="BPLQ01011751">
    <property type="protein sequence ID" value="GIY60085.1"/>
    <property type="molecule type" value="Genomic_DNA"/>
</dbReference>
<name>A0AAV4UQF6_9ARAC</name>
<dbReference type="Proteomes" id="UP001054837">
    <property type="component" value="Unassembled WGS sequence"/>
</dbReference>
<protein>
    <submittedName>
        <fullName evidence="2">Uncharacterized protein</fullName>
    </submittedName>
</protein>
<proteinExistence type="predicted"/>
<accession>A0AAV4UQF6</accession>
<reference evidence="2 3" key="1">
    <citation type="submission" date="2021-06" db="EMBL/GenBank/DDBJ databases">
        <title>Caerostris darwini draft genome.</title>
        <authorList>
            <person name="Kono N."/>
            <person name="Arakawa K."/>
        </authorList>
    </citation>
    <scope>NUCLEOTIDE SEQUENCE [LARGE SCALE GENOMIC DNA]</scope>
</reference>
<keyword evidence="3" id="KW-1185">Reference proteome</keyword>
<feature type="region of interest" description="Disordered" evidence="1">
    <location>
        <begin position="36"/>
        <end position="89"/>
    </location>
</feature>
<evidence type="ECO:0000313" key="3">
    <source>
        <dbReference type="Proteomes" id="UP001054837"/>
    </source>
</evidence>
<feature type="compositionally biased region" description="Basic and acidic residues" evidence="1">
    <location>
        <begin position="38"/>
        <end position="70"/>
    </location>
</feature>
<gene>
    <name evidence="2" type="ORF">CDAR_38691</name>
</gene>
<dbReference type="AlphaFoldDB" id="A0AAV4UQF6"/>
<comment type="caution">
    <text evidence="2">The sequence shown here is derived from an EMBL/GenBank/DDBJ whole genome shotgun (WGS) entry which is preliminary data.</text>
</comment>
<evidence type="ECO:0000313" key="2">
    <source>
        <dbReference type="EMBL" id="GIY60085.1"/>
    </source>
</evidence>